<evidence type="ECO:0000256" key="1">
    <source>
        <dbReference type="SAM" id="Phobius"/>
    </source>
</evidence>
<keyword evidence="1" id="KW-0812">Transmembrane</keyword>
<feature type="transmembrane region" description="Helical" evidence="1">
    <location>
        <begin position="9"/>
        <end position="29"/>
    </location>
</feature>
<sequence length="187" mass="22018">MNIFNRSRILMIFMVFIIFSITLFIKFFVNAPFWSLEKREPNGQEQIQAGEDIGPKVEVGTIFSFETYYTECGHTKIMEERASEKLRGYSFKDLSKEFPEWEIKGFEENKVTFYKYVNGLCPDHYFIGIKDGFVALFYGRPGTEARLKEITEIKVELLRDDDRRLLEQGIEVYGEEELMRIKEGLTN</sequence>
<feature type="domain" description="Bypass of forespore C C-terminal" evidence="2">
    <location>
        <begin position="123"/>
        <end position="181"/>
    </location>
</feature>
<accession>A0A8A0RR16</accession>
<proteinExistence type="predicted"/>
<keyword evidence="1" id="KW-1133">Transmembrane helix</keyword>
<evidence type="ECO:0000313" key="4">
    <source>
        <dbReference type="Proteomes" id="UP000662904"/>
    </source>
</evidence>
<dbReference type="KEGG" id="kme:H0A61_02361"/>
<dbReference type="RefSeq" id="WP_206707297.1">
    <property type="nucleotide sequence ID" value="NZ_CP059066.1"/>
</dbReference>
<dbReference type="Proteomes" id="UP000662904">
    <property type="component" value="Chromosome"/>
</dbReference>
<dbReference type="Pfam" id="PF08955">
    <property type="entry name" value="BofC_C"/>
    <property type="match status" value="1"/>
</dbReference>
<keyword evidence="1" id="KW-0472">Membrane</keyword>
<keyword evidence="4" id="KW-1185">Reference proteome</keyword>
<reference evidence="3" key="1">
    <citation type="submission" date="2020-07" db="EMBL/GenBank/DDBJ databases">
        <title>Koleobacter methoxysyntrophicus gen. nov., sp. nov., a novel anaerobic bacterium isolated from deep subsurface oil field and proposal of Koleobacterales ord. nov. in the phylum Firmicutes.</title>
        <authorList>
            <person name="Sakamoto S."/>
            <person name="Tamaki H."/>
        </authorList>
    </citation>
    <scope>NUCLEOTIDE SEQUENCE</scope>
    <source>
        <strain evidence="3">NRmbB1</strain>
    </source>
</reference>
<gene>
    <name evidence="3" type="ORF">H0A61_02361</name>
</gene>
<evidence type="ECO:0000259" key="2">
    <source>
        <dbReference type="Pfam" id="PF08955"/>
    </source>
</evidence>
<evidence type="ECO:0000313" key="3">
    <source>
        <dbReference type="EMBL" id="QSQ09969.1"/>
    </source>
</evidence>
<dbReference type="AlphaFoldDB" id="A0A8A0RR16"/>
<organism evidence="3 4">
    <name type="scientific">Koleobacter methoxysyntrophicus</name>
    <dbReference type="NCBI Taxonomy" id="2751313"/>
    <lineage>
        <taxon>Bacteria</taxon>
        <taxon>Bacillati</taxon>
        <taxon>Bacillota</taxon>
        <taxon>Clostridia</taxon>
        <taxon>Koleobacterales</taxon>
        <taxon>Koleobacteraceae</taxon>
        <taxon>Koleobacter</taxon>
    </lineage>
</organism>
<dbReference type="EMBL" id="CP059066">
    <property type="protein sequence ID" value="QSQ09969.1"/>
    <property type="molecule type" value="Genomic_DNA"/>
</dbReference>
<protein>
    <recommendedName>
        <fullName evidence="2">Bypass of forespore C C-terminal domain-containing protein</fullName>
    </recommendedName>
</protein>
<name>A0A8A0RR16_9FIRM</name>
<dbReference type="InterPro" id="IPR015050">
    <property type="entry name" value="BofC_C"/>
</dbReference>